<dbReference type="GO" id="GO:0005576">
    <property type="term" value="C:extracellular region"/>
    <property type="evidence" value="ECO:0007669"/>
    <property type="project" value="TreeGrafter"/>
</dbReference>
<reference evidence="10 11" key="1">
    <citation type="submission" date="2020-08" db="EMBL/GenBank/DDBJ databases">
        <title>Edaphobacter telluris sp. nov. and Acidobacterium dinghuensis sp. nov., two acidobacteria isolated from forest soil.</title>
        <authorList>
            <person name="Fu J."/>
            <person name="Qiu L."/>
        </authorList>
    </citation>
    <scope>NUCLEOTIDE SEQUENCE [LARGE SCALE GENOMIC DNA]</scope>
    <source>
        <strain evidence="10">4Y35</strain>
    </source>
</reference>
<evidence type="ECO:0000256" key="2">
    <source>
        <dbReference type="ARBA" id="ARBA00022801"/>
    </source>
</evidence>
<keyword evidence="8" id="KW-0732">Signal</keyword>
<keyword evidence="2 7" id="KW-0378">Hydrolase</keyword>
<dbReference type="InterPro" id="IPR017853">
    <property type="entry name" value="GH"/>
</dbReference>
<keyword evidence="4" id="KW-0119">Carbohydrate metabolism</keyword>
<dbReference type="GO" id="GO:0008422">
    <property type="term" value="F:beta-glucosidase activity"/>
    <property type="evidence" value="ECO:0007669"/>
    <property type="project" value="TreeGrafter"/>
</dbReference>
<dbReference type="Proteomes" id="UP000515312">
    <property type="component" value="Chromosome"/>
</dbReference>
<evidence type="ECO:0000256" key="1">
    <source>
        <dbReference type="ARBA" id="ARBA00005641"/>
    </source>
</evidence>
<evidence type="ECO:0000259" key="9">
    <source>
        <dbReference type="Pfam" id="PF00150"/>
    </source>
</evidence>
<evidence type="ECO:0000256" key="6">
    <source>
        <dbReference type="ARBA" id="ARBA00023326"/>
    </source>
</evidence>
<dbReference type="GO" id="GO:0009986">
    <property type="term" value="C:cell surface"/>
    <property type="evidence" value="ECO:0007669"/>
    <property type="project" value="TreeGrafter"/>
</dbReference>
<evidence type="ECO:0000313" key="11">
    <source>
        <dbReference type="Proteomes" id="UP000515312"/>
    </source>
</evidence>
<feature type="signal peptide" evidence="8">
    <location>
        <begin position="1"/>
        <end position="24"/>
    </location>
</feature>
<evidence type="ECO:0000256" key="7">
    <source>
        <dbReference type="RuleBase" id="RU361153"/>
    </source>
</evidence>
<evidence type="ECO:0000256" key="3">
    <source>
        <dbReference type="ARBA" id="ARBA00023001"/>
    </source>
</evidence>
<organism evidence="10 11">
    <name type="scientific">Alloacidobacterium dinghuense</name>
    <dbReference type="NCBI Taxonomy" id="2763107"/>
    <lineage>
        <taxon>Bacteria</taxon>
        <taxon>Pseudomonadati</taxon>
        <taxon>Acidobacteriota</taxon>
        <taxon>Terriglobia</taxon>
        <taxon>Terriglobales</taxon>
        <taxon>Acidobacteriaceae</taxon>
        <taxon>Alloacidobacterium</taxon>
    </lineage>
</organism>
<dbReference type="Pfam" id="PF00150">
    <property type="entry name" value="Cellulase"/>
    <property type="match status" value="1"/>
</dbReference>
<dbReference type="PANTHER" id="PTHR31297">
    <property type="entry name" value="GLUCAN ENDO-1,6-BETA-GLUCOSIDASE B"/>
    <property type="match status" value="1"/>
</dbReference>
<keyword evidence="6" id="KW-0624">Polysaccharide degradation</keyword>
<dbReference type="SUPFAM" id="SSF51445">
    <property type="entry name" value="(Trans)glycosidases"/>
    <property type="match status" value="1"/>
</dbReference>
<keyword evidence="3" id="KW-0136">Cellulose degradation</keyword>
<evidence type="ECO:0000256" key="8">
    <source>
        <dbReference type="SAM" id="SignalP"/>
    </source>
</evidence>
<accession>A0A7G8BRA6</accession>
<dbReference type="AlphaFoldDB" id="A0A7G8BRA6"/>
<feature type="chain" id="PRO_5028840379" evidence="8">
    <location>
        <begin position="25"/>
        <end position="408"/>
    </location>
</feature>
<evidence type="ECO:0000256" key="5">
    <source>
        <dbReference type="ARBA" id="ARBA00023295"/>
    </source>
</evidence>
<feature type="domain" description="Glycoside hydrolase family 5" evidence="9">
    <location>
        <begin position="93"/>
        <end position="329"/>
    </location>
</feature>
<dbReference type="Gene3D" id="3.20.20.80">
    <property type="entry name" value="Glycosidases"/>
    <property type="match status" value="1"/>
</dbReference>
<comment type="similarity">
    <text evidence="1 7">Belongs to the glycosyl hydrolase 5 (cellulase A) family.</text>
</comment>
<evidence type="ECO:0000256" key="4">
    <source>
        <dbReference type="ARBA" id="ARBA00023277"/>
    </source>
</evidence>
<proteinExistence type="inferred from homology"/>
<keyword evidence="5 7" id="KW-0326">Glycosidase</keyword>
<sequence>MNLLTKRSICRLSLLLLISPALYAQRGFVHTKGSDLVDAKGLPLMLRGTNLGNWFEPEGYMFHFEDNPQSTSEIEGLTEELIGPDKAEAFWKQWRETYITEADMDLLKKSGFNSVRVPLHWKFFDSDNSEGFRLLDRLIQWARKDNVYVILDLHCAPGGQTGTNIDDSLGYPWLYRSPEAQANTLAIWRRLAAHYKNEPIVLGYDLLNEPIPHFPQLQQYNKDLEPLYRKIVATVREVDKNHVVILGGAQWDSNFNVFGQPFDSNVMYTFHKYWTAPDVSVIQPYLDFRDKYHVPIWLGESGENKDEWIAAFTKTLEANHIGWCFWPYKKMDATSSVVTFDRPAHWDEVLAFAKLPTGTGNAEKRIAARPPMEDAQAAFDDLLKKIQFANTRVNAGYVQALGLTPVSH</sequence>
<dbReference type="InterPro" id="IPR050386">
    <property type="entry name" value="Glycosyl_hydrolase_5"/>
</dbReference>
<dbReference type="EMBL" id="CP060394">
    <property type="protein sequence ID" value="QNI35076.1"/>
    <property type="molecule type" value="Genomic_DNA"/>
</dbReference>
<name>A0A7G8BRA6_9BACT</name>
<evidence type="ECO:0000313" key="10">
    <source>
        <dbReference type="EMBL" id="QNI35076.1"/>
    </source>
</evidence>
<dbReference type="GO" id="GO:0030245">
    <property type="term" value="P:cellulose catabolic process"/>
    <property type="evidence" value="ECO:0007669"/>
    <property type="project" value="UniProtKB-KW"/>
</dbReference>
<dbReference type="KEGG" id="adin:H7849_19485"/>
<keyword evidence="11" id="KW-1185">Reference proteome</keyword>
<dbReference type="PANTHER" id="PTHR31297:SF41">
    <property type="entry name" value="ENDOGLUCANASE, PUTATIVE (AFU_ORTHOLOGUE AFUA_5G01830)-RELATED"/>
    <property type="match status" value="1"/>
</dbReference>
<gene>
    <name evidence="10" type="ORF">H7849_19485</name>
</gene>
<dbReference type="InterPro" id="IPR001547">
    <property type="entry name" value="Glyco_hydro_5"/>
</dbReference>
<protein>
    <submittedName>
        <fullName evidence="10">Cellulase family glycosylhydrolase</fullName>
    </submittedName>
</protein>